<proteinExistence type="inferred from homology"/>
<evidence type="ECO:0000256" key="8">
    <source>
        <dbReference type="ARBA" id="ARBA00047615"/>
    </source>
</evidence>
<dbReference type="SUPFAM" id="SSF52540">
    <property type="entry name" value="P-loop containing nucleoside triphosphate hydrolases"/>
    <property type="match status" value="1"/>
</dbReference>
<comment type="catalytic activity">
    <reaction evidence="9 10">
        <text>CMP + ATP = CDP + ADP</text>
        <dbReference type="Rhea" id="RHEA:11600"/>
        <dbReference type="ChEBI" id="CHEBI:30616"/>
        <dbReference type="ChEBI" id="CHEBI:58069"/>
        <dbReference type="ChEBI" id="CHEBI:60377"/>
        <dbReference type="ChEBI" id="CHEBI:456216"/>
        <dbReference type="EC" id="2.7.4.25"/>
    </reaction>
</comment>
<evidence type="ECO:0000259" key="11">
    <source>
        <dbReference type="Pfam" id="PF02224"/>
    </source>
</evidence>
<name>A0A4Q7Z3Y4_9GAMM</name>
<organism evidence="12 13">
    <name type="scientific">Fluviicoccus keumensis</name>
    <dbReference type="NCBI Taxonomy" id="1435465"/>
    <lineage>
        <taxon>Bacteria</taxon>
        <taxon>Pseudomonadati</taxon>
        <taxon>Pseudomonadota</taxon>
        <taxon>Gammaproteobacteria</taxon>
        <taxon>Moraxellales</taxon>
        <taxon>Moraxellaceae</taxon>
        <taxon>Fluviicoccus</taxon>
    </lineage>
</organism>
<comment type="catalytic activity">
    <reaction evidence="8 10">
        <text>dCMP + ATP = dCDP + ADP</text>
        <dbReference type="Rhea" id="RHEA:25094"/>
        <dbReference type="ChEBI" id="CHEBI:30616"/>
        <dbReference type="ChEBI" id="CHEBI:57566"/>
        <dbReference type="ChEBI" id="CHEBI:58593"/>
        <dbReference type="ChEBI" id="CHEBI:456216"/>
        <dbReference type="EC" id="2.7.4.25"/>
    </reaction>
</comment>
<reference evidence="12 13" key="1">
    <citation type="submission" date="2019-02" db="EMBL/GenBank/DDBJ databases">
        <title>Genomic Encyclopedia of Type Strains, Phase IV (KMG-IV): sequencing the most valuable type-strain genomes for metagenomic binning, comparative biology and taxonomic classification.</title>
        <authorList>
            <person name="Goeker M."/>
        </authorList>
    </citation>
    <scope>NUCLEOTIDE SEQUENCE [LARGE SCALE GENOMIC DNA]</scope>
    <source>
        <strain evidence="12 13">DSM 105135</strain>
    </source>
</reference>
<keyword evidence="3 10" id="KW-0963">Cytoplasm</keyword>
<evidence type="ECO:0000256" key="2">
    <source>
        <dbReference type="ARBA" id="ARBA00009427"/>
    </source>
</evidence>
<keyword evidence="6 10" id="KW-0418">Kinase</keyword>
<dbReference type="Pfam" id="PF02224">
    <property type="entry name" value="Cytidylate_kin"/>
    <property type="match status" value="1"/>
</dbReference>
<evidence type="ECO:0000256" key="4">
    <source>
        <dbReference type="ARBA" id="ARBA00022679"/>
    </source>
</evidence>
<evidence type="ECO:0000256" key="3">
    <source>
        <dbReference type="ARBA" id="ARBA00022490"/>
    </source>
</evidence>
<dbReference type="EC" id="2.7.4.25" evidence="10"/>
<sequence length="245" mass="26254">MSADLEPVVREQQIPPVITIDGPSGSGKGTIAHRLALKLGFHVLDSGALYRLLALAAQQHGVQTDNEKGLEVLAAYLDVQFEDNNGEAMLILEGEDVTQTIRTEEVGAAASRIAALPGVRAALLQRQHAFRELPGLVADGRDMGTVVFPDACLKIFLTASAEARAERRYKQLLQKGFDANLAAILEDIRARDLRDTQRAVAPMKPAADAIVLDSTALGIEAVLQAVIASACKTPSLRAFWDHLGS</sequence>
<dbReference type="FunFam" id="3.40.50.300:FF:000262">
    <property type="entry name" value="Cytidylate kinase"/>
    <property type="match status" value="1"/>
</dbReference>
<evidence type="ECO:0000256" key="6">
    <source>
        <dbReference type="ARBA" id="ARBA00022777"/>
    </source>
</evidence>
<keyword evidence="13" id="KW-1185">Reference proteome</keyword>
<dbReference type="InterPro" id="IPR011994">
    <property type="entry name" value="Cytidylate_kinase_dom"/>
</dbReference>
<keyword evidence="4 10" id="KW-0808">Transferase</keyword>
<dbReference type="Gene3D" id="3.40.50.300">
    <property type="entry name" value="P-loop containing nucleotide triphosphate hydrolases"/>
    <property type="match status" value="1"/>
</dbReference>
<keyword evidence="7 10" id="KW-0067">ATP-binding</keyword>
<dbReference type="InterPro" id="IPR003136">
    <property type="entry name" value="Cytidylate_kin"/>
</dbReference>
<evidence type="ECO:0000313" key="13">
    <source>
        <dbReference type="Proteomes" id="UP000292423"/>
    </source>
</evidence>
<dbReference type="OrthoDB" id="9807434at2"/>
<dbReference type="PANTHER" id="PTHR21299">
    <property type="entry name" value="CYTIDYLATE KINASE/PANTOATE-BETA-ALANINE LIGASE"/>
    <property type="match status" value="1"/>
</dbReference>
<evidence type="ECO:0000256" key="7">
    <source>
        <dbReference type="ARBA" id="ARBA00022840"/>
    </source>
</evidence>
<evidence type="ECO:0000256" key="1">
    <source>
        <dbReference type="ARBA" id="ARBA00004496"/>
    </source>
</evidence>
<dbReference type="Proteomes" id="UP000292423">
    <property type="component" value="Unassembled WGS sequence"/>
</dbReference>
<dbReference type="GO" id="GO:0036431">
    <property type="term" value="F:dCMP kinase activity"/>
    <property type="evidence" value="ECO:0007669"/>
    <property type="project" value="InterPro"/>
</dbReference>
<dbReference type="CDD" id="cd02020">
    <property type="entry name" value="CMPK"/>
    <property type="match status" value="1"/>
</dbReference>
<dbReference type="GO" id="GO:0005524">
    <property type="term" value="F:ATP binding"/>
    <property type="evidence" value="ECO:0007669"/>
    <property type="project" value="UniProtKB-UniRule"/>
</dbReference>
<dbReference type="GO" id="GO:0015949">
    <property type="term" value="P:nucleobase-containing small molecule interconversion"/>
    <property type="evidence" value="ECO:0007669"/>
    <property type="project" value="TreeGrafter"/>
</dbReference>
<dbReference type="RefSeq" id="WP_130412821.1">
    <property type="nucleotide sequence ID" value="NZ_SHKX01000012.1"/>
</dbReference>
<feature type="binding site" evidence="10">
    <location>
        <begin position="22"/>
        <end position="30"/>
    </location>
    <ligand>
        <name>ATP</name>
        <dbReference type="ChEBI" id="CHEBI:30616"/>
    </ligand>
</feature>
<evidence type="ECO:0000313" key="12">
    <source>
        <dbReference type="EMBL" id="RZU44948.1"/>
    </source>
</evidence>
<protein>
    <recommendedName>
        <fullName evidence="10">Cytidylate kinase</fullName>
        <shortName evidence="10">CK</shortName>
        <ecNumber evidence="10">2.7.4.25</ecNumber>
    </recommendedName>
    <alternativeName>
        <fullName evidence="10">Cytidine monophosphate kinase</fullName>
        <shortName evidence="10">CMP kinase</shortName>
    </alternativeName>
</protein>
<feature type="domain" description="Cytidylate kinase" evidence="11">
    <location>
        <begin position="18"/>
        <end position="229"/>
    </location>
</feature>
<accession>A0A4Q7Z3Y4</accession>
<evidence type="ECO:0000256" key="9">
    <source>
        <dbReference type="ARBA" id="ARBA00048478"/>
    </source>
</evidence>
<evidence type="ECO:0000256" key="10">
    <source>
        <dbReference type="HAMAP-Rule" id="MF_00238"/>
    </source>
</evidence>
<dbReference type="GO" id="GO:0005829">
    <property type="term" value="C:cytosol"/>
    <property type="evidence" value="ECO:0007669"/>
    <property type="project" value="TreeGrafter"/>
</dbReference>
<comment type="caution">
    <text evidence="12">The sequence shown here is derived from an EMBL/GenBank/DDBJ whole genome shotgun (WGS) entry which is preliminary data.</text>
</comment>
<dbReference type="EMBL" id="SHKX01000012">
    <property type="protein sequence ID" value="RZU44948.1"/>
    <property type="molecule type" value="Genomic_DNA"/>
</dbReference>
<dbReference type="InterPro" id="IPR027417">
    <property type="entry name" value="P-loop_NTPase"/>
</dbReference>
<dbReference type="HAMAP" id="MF_00238">
    <property type="entry name" value="Cytidyl_kinase_type1"/>
    <property type="match status" value="1"/>
</dbReference>
<dbReference type="GO" id="GO:0036430">
    <property type="term" value="F:CMP kinase activity"/>
    <property type="evidence" value="ECO:0007669"/>
    <property type="project" value="RHEA"/>
</dbReference>
<evidence type="ECO:0000256" key="5">
    <source>
        <dbReference type="ARBA" id="ARBA00022741"/>
    </source>
</evidence>
<gene>
    <name evidence="10" type="primary">cmk</name>
    <name evidence="12" type="ORF">EV700_1751</name>
</gene>
<comment type="subcellular location">
    <subcellularLocation>
        <location evidence="1 10">Cytoplasm</location>
    </subcellularLocation>
</comment>
<dbReference type="PANTHER" id="PTHR21299:SF2">
    <property type="entry name" value="CYTIDYLATE KINASE"/>
    <property type="match status" value="1"/>
</dbReference>
<dbReference type="NCBIfam" id="TIGR00017">
    <property type="entry name" value="cmk"/>
    <property type="match status" value="1"/>
</dbReference>
<keyword evidence="5 10" id="KW-0547">Nucleotide-binding</keyword>
<dbReference type="AlphaFoldDB" id="A0A4Q7Z3Y4"/>
<comment type="similarity">
    <text evidence="2 10">Belongs to the cytidylate kinase family. Type 1 subfamily.</text>
</comment>
<dbReference type="GO" id="GO:0006220">
    <property type="term" value="P:pyrimidine nucleotide metabolic process"/>
    <property type="evidence" value="ECO:0007669"/>
    <property type="project" value="UniProtKB-UniRule"/>
</dbReference>